<dbReference type="EMBL" id="BAABDH010000018">
    <property type="protein sequence ID" value="GAA3927761.1"/>
    <property type="molecule type" value="Genomic_DNA"/>
</dbReference>
<evidence type="ECO:0000256" key="1">
    <source>
        <dbReference type="SAM" id="SignalP"/>
    </source>
</evidence>
<protein>
    <recommendedName>
        <fullName evidence="4">Lipocalin-like domain-containing protein</fullName>
    </recommendedName>
</protein>
<reference evidence="3" key="1">
    <citation type="journal article" date="2019" name="Int. J. Syst. Evol. Microbiol.">
        <title>The Global Catalogue of Microorganisms (GCM) 10K type strain sequencing project: providing services to taxonomists for standard genome sequencing and annotation.</title>
        <authorList>
            <consortium name="The Broad Institute Genomics Platform"/>
            <consortium name="The Broad Institute Genome Sequencing Center for Infectious Disease"/>
            <person name="Wu L."/>
            <person name="Ma J."/>
        </authorList>
    </citation>
    <scope>NUCLEOTIDE SEQUENCE [LARGE SCALE GENOMIC DNA]</scope>
    <source>
        <strain evidence="3">JCM 17214</strain>
    </source>
</reference>
<comment type="caution">
    <text evidence="2">The sequence shown here is derived from an EMBL/GenBank/DDBJ whole genome shotgun (WGS) entry which is preliminary data.</text>
</comment>
<dbReference type="RefSeq" id="WP_345111419.1">
    <property type="nucleotide sequence ID" value="NZ_BAABDH010000018.1"/>
</dbReference>
<feature type="chain" id="PRO_5046375310" description="Lipocalin-like domain-containing protein" evidence="1">
    <location>
        <begin position="24"/>
        <end position="124"/>
    </location>
</feature>
<evidence type="ECO:0000313" key="3">
    <source>
        <dbReference type="Proteomes" id="UP001499909"/>
    </source>
</evidence>
<organism evidence="2 3">
    <name type="scientific">Hymenobacter algoricola</name>
    <dbReference type="NCBI Taxonomy" id="486267"/>
    <lineage>
        <taxon>Bacteria</taxon>
        <taxon>Pseudomonadati</taxon>
        <taxon>Bacteroidota</taxon>
        <taxon>Cytophagia</taxon>
        <taxon>Cytophagales</taxon>
        <taxon>Hymenobacteraceae</taxon>
        <taxon>Hymenobacter</taxon>
    </lineage>
</organism>
<evidence type="ECO:0000313" key="2">
    <source>
        <dbReference type="EMBL" id="GAA3927761.1"/>
    </source>
</evidence>
<feature type="signal peptide" evidence="1">
    <location>
        <begin position="1"/>
        <end position="23"/>
    </location>
</feature>
<name>A0ABP7MTR9_9BACT</name>
<dbReference type="Proteomes" id="UP001499909">
    <property type="component" value="Unassembled WGS sequence"/>
</dbReference>
<accession>A0ABP7MTR9</accession>
<sequence length="124" mass="14140">MKANRLLYLVLVSMLLFTSLASAMPRPRPLPVGGYWNLETNLATRDYTIVRFYDAQDQLMYEERLDNLCLDLSGGTSLCRRTARRLDVALQQVLRNPSSAGETTTMLALQLGQNRRVQRSYAVR</sequence>
<proteinExistence type="predicted"/>
<gene>
    <name evidence="2" type="ORF">GCM10022406_11860</name>
</gene>
<keyword evidence="3" id="KW-1185">Reference proteome</keyword>
<keyword evidence="1" id="KW-0732">Signal</keyword>
<evidence type="ECO:0008006" key="4">
    <source>
        <dbReference type="Google" id="ProtNLM"/>
    </source>
</evidence>